<dbReference type="InterPro" id="IPR029071">
    <property type="entry name" value="Ubiquitin-like_domsf"/>
</dbReference>
<keyword evidence="4" id="KW-1185">Reference proteome</keyword>
<dbReference type="InParanoid" id="A0A194WS30"/>
<dbReference type="OrthoDB" id="428577at2759"/>
<dbReference type="AlphaFoldDB" id="A0A194WS30"/>
<dbReference type="Pfam" id="PF00240">
    <property type="entry name" value="ubiquitin"/>
    <property type="match status" value="1"/>
</dbReference>
<evidence type="ECO:0000259" key="2">
    <source>
        <dbReference type="PROSITE" id="PS50053"/>
    </source>
</evidence>
<evidence type="ECO:0000313" key="3">
    <source>
        <dbReference type="EMBL" id="KUJ10785.1"/>
    </source>
</evidence>
<dbReference type="STRING" id="149040.A0A194WS30"/>
<sequence length="527" mass="58846">MAAVPLSKDLKVTFENRVFRNHIPTSNTGKSIIRVHYGTTDALDICLRRNLRIKDGDKKPYTPLDCGPFPIYPVDLYKDKLPKDVVAKSGGVVPIYECESLSIDFESQRPFAIKIHTGQVNTVSGGSNTDDITASIRRAARLERDVPIQDYVSSAVQFRLRPTPASEGYSKQFIANANGVDYSVSAQLAGNIKVADLRFETMSTVRKPFQIRIKDVASRSDYFFEVEACMSVHQVKGIFKRMTSYPIDWQELVYDGRELINNENLGELGIHQGSLLFIVLQTVRPHCCFDNTVVKDPVAASDWDVGNSVSFHLHLMNATLFESLLGIPAPRTPVDAALYAKYKYPFYDEYNEKTIVNAHASSSTADEASYPCPKKVEHIAEYEVTVSLHNQTLNALERLKSIDLDALKAMPRHQQFASVSKSLDGIDPKVFKAIDIHKIEDFKVMAELETPLSELLPPRPKLVLYDLGSASSNDEADDESVSSDLEDEQVDTGEVDDEDSSSALEDEDDDSDDDMPELVGRSSYYTF</sequence>
<dbReference type="GeneID" id="28830230"/>
<dbReference type="EMBL" id="KQ947428">
    <property type="protein sequence ID" value="KUJ10785.1"/>
    <property type="molecule type" value="Genomic_DNA"/>
</dbReference>
<dbReference type="PROSITE" id="PS50053">
    <property type="entry name" value="UBIQUITIN_2"/>
    <property type="match status" value="1"/>
</dbReference>
<organism evidence="3 4">
    <name type="scientific">Mollisia scopiformis</name>
    <name type="common">Conifer needle endophyte fungus</name>
    <name type="synonym">Phialocephala scopiformis</name>
    <dbReference type="NCBI Taxonomy" id="149040"/>
    <lineage>
        <taxon>Eukaryota</taxon>
        <taxon>Fungi</taxon>
        <taxon>Dikarya</taxon>
        <taxon>Ascomycota</taxon>
        <taxon>Pezizomycotina</taxon>
        <taxon>Leotiomycetes</taxon>
        <taxon>Helotiales</taxon>
        <taxon>Mollisiaceae</taxon>
        <taxon>Mollisia</taxon>
    </lineage>
</organism>
<dbReference type="RefSeq" id="XP_018065140.1">
    <property type="nucleotide sequence ID" value="XM_018220504.1"/>
</dbReference>
<reference evidence="3 4" key="1">
    <citation type="submission" date="2015-10" db="EMBL/GenBank/DDBJ databases">
        <title>Full genome of DAOMC 229536 Phialocephala scopiformis, a fungal endophyte of spruce producing the potent anti-insectan compound rugulosin.</title>
        <authorList>
            <consortium name="DOE Joint Genome Institute"/>
            <person name="Walker A.K."/>
            <person name="Frasz S.L."/>
            <person name="Seifert K.A."/>
            <person name="Miller J.D."/>
            <person name="Mondo S.J."/>
            <person name="Labutti K."/>
            <person name="Lipzen A."/>
            <person name="Dockter R."/>
            <person name="Kennedy M."/>
            <person name="Grigoriev I.V."/>
            <person name="Spatafora J.W."/>
        </authorList>
    </citation>
    <scope>NUCLEOTIDE SEQUENCE [LARGE SCALE GENOMIC DNA]</scope>
    <source>
        <strain evidence="3 4">CBS 120377</strain>
    </source>
</reference>
<evidence type="ECO:0000256" key="1">
    <source>
        <dbReference type="SAM" id="MobiDB-lite"/>
    </source>
</evidence>
<proteinExistence type="predicted"/>
<feature type="domain" description="Ubiquitin-like" evidence="2">
    <location>
        <begin position="209"/>
        <end position="285"/>
    </location>
</feature>
<dbReference type="CDD" id="cd17039">
    <property type="entry name" value="Ubl_ubiquitin_like"/>
    <property type="match status" value="1"/>
</dbReference>
<protein>
    <recommendedName>
        <fullName evidence="2">Ubiquitin-like domain-containing protein</fullName>
    </recommendedName>
</protein>
<dbReference type="Gene3D" id="3.10.20.90">
    <property type="entry name" value="Phosphatidylinositol 3-kinase Catalytic Subunit, Chain A, domain 1"/>
    <property type="match status" value="1"/>
</dbReference>
<dbReference type="Proteomes" id="UP000070700">
    <property type="component" value="Unassembled WGS sequence"/>
</dbReference>
<gene>
    <name evidence="3" type="ORF">LY89DRAFT_739775</name>
</gene>
<dbReference type="InterPro" id="IPR000626">
    <property type="entry name" value="Ubiquitin-like_dom"/>
</dbReference>
<dbReference type="KEGG" id="psco:LY89DRAFT_739775"/>
<evidence type="ECO:0000313" key="4">
    <source>
        <dbReference type="Proteomes" id="UP000070700"/>
    </source>
</evidence>
<accession>A0A194WS30</accession>
<dbReference type="SUPFAM" id="SSF54236">
    <property type="entry name" value="Ubiquitin-like"/>
    <property type="match status" value="1"/>
</dbReference>
<feature type="region of interest" description="Disordered" evidence="1">
    <location>
        <begin position="470"/>
        <end position="527"/>
    </location>
</feature>
<name>A0A194WS30_MOLSC</name>
<feature type="compositionally biased region" description="Acidic residues" evidence="1">
    <location>
        <begin position="474"/>
        <end position="516"/>
    </location>
</feature>